<feature type="transmembrane region" description="Helical" evidence="6">
    <location>
        <begin position="228"/>
        <end position="251"/>
    </location>
</feature>
<comment type="caution">
    <text evidence="7">The sequence shown here is derived from an EMBL/GenBank/DDBJ whole genome shotgun (WGS) entry which is preliminary data.</text>
</comment>
<protein>
    <submittedName>
        <fullName evidence="7">Uncharacterized protein</fullName>
    </submittedName>
</protein>
<reference evidence="7" key="1">
    <citation type="journal article" date="2021" name="Genome Biol. Evol.">
        <title>The assembled and annotated genome of the fairy-ring fungus Marasmius oreades.</title>
        <authorList>
            <person name="Hiltunen M."/>
            <person name="Ament-Velasquez S.L."/>
            <person name="Johannesson H."/>
        </authorList>
    </citation>
    <scope>NUCLEOTIDE SEQUENCE</scope>
    <source>
        <strain evidence="7">03SP1</strain>
    </source>
</reference>
<evidence type="ECO:0000256" key="5">
    <source>
        <dbReference type="ARBA" id="ARBA00023136"/>
    </source>
</evidence>
<feature type="transmembrane region" description="Helical" evidence="6">
    <location>
        <begin position="359"/>
        <end position="381"/>
    </location>
</feature>
<feature type="transmembrane region" description="Helical" evidence="6">
    <location>
        <begin position="27"/>
        <end position="46"/>
    </location>
</feature>
<keyword evidence="4 6" id="KW-1133">Transmembrane helix</keyword>
<feature type="transmembrane region" description="Helical" evidence="6">
    <location>
        <begin position="331"/>
        <end position="347"/>
    </location>
</feature>
<comment type="subcellular location">
    <subcellularLocation>
        <location evidence="1">Endomembrane system</location>
        <topology evidence="1">Multi-pass membrane protein</topology>
    </subcellularLocation>
</comment>
<evidence type="ECO:0000313" key="8">
    <source>
        <dbReference type="Proteomes" id="UP001049176"/>
    </source>
</evidence>
<organism evidence="7 8">
    <name type="scientific">Marasmius oreades</name>
    <name type="common">fairy-ring Marasmius</name>
    <dbReference type="NCBI Taxonomy" id="181124"/>
    <lineage>
        <taxon>Eukaryota</taxon>
        <taxon>Fungi</taxon>
        <taxon>Dikarya</taxon>
        <taxon>Basidiomycota</taxon>
        <taxon>Agaricomycotina</taxon>
        <taxon>Agaricomycetes</taxon>
        <taxon>Agaricomycetidae</taxon>
        <taxon>Agaricales</taxon>
        <taxon>Marasmiineae</taxon>
        <taxon>Marasmiaceae</taxon>
        <taxon>Marasmius</taxon>
    </lineage>
</organism>
<proteinExistence type="predicted"/>
<dbReference type="GO" id="GO:0012505">
    <property type="term" value="C:endomembrane system"/>
    <property type="evidence" value="ECO:0007669"/>
    <property type="project" value="UniProtKB-SubCell"/>
</dbReference>
<evidence type="ECO:0000313" key="7">
    <source>
        <dbReference type="EMBL" id="KAG7087122.1"/>
    </source>
</evidence>
<dbReference type="InterPro" id="IPR036259">
    <property type="entry name" value="MFS_trans_sf"/>
</dbReference>
<dbReference type="Proteomes" id="UP001049176">
    <property type="component" value="Chromosome 9"/>
</dbReference>
<evidence type="ECO:0000256" key="3">
    <source>
        <dbReference type="ARBA" id="ARBA00022692"/>
    </source>
</evidence>
<dbReference type="OrthoDB" id="3437016at2759"/>
<dbReference type="EMBL" id="CM032189">
    <property type="protein sequence ID" value="KAG7087122.1"/>
    <property type="molecule type" value="Genomic_DNA"/>
</dbReference>
<keyword evidence="2" id="KW-0813">Transport</keyword>
<feature type="transmembrane region" description="Helical" evidence="6">
    <location>
        <begin position="195"/>
        <end position="216"/>
    </location>
</feature>
<dbReference type="PANTHER" id="PTHR23501:SF191">
    <property type="entry name" value="VACUOLAR BASIC AMINO ACID TRANSPORTER 4"/>
    <property type="match status" value="1"/>
</dbReference>
<keyword evidence="8" id="KW-1185">Reference proteome</keyword>
<feature type="transmembrane region" description="Helical" evidence="6">
    <location>
        <begin position="263"/>
        <end position="285"/>
    </location>
</feature>
<dbReference type="AlphaFoldDB" id="A0A9P7ULM4"/>
<dbReference type="SUPFAM" id="SSF103473">
    <property type="entry name" value="MFS general substrate transporter"/>
    <property type="match status" value="1"/>
</dbReference>
<dbReference type="KEGG" id="more:E1B28_013103"/>
<keyword evidence="5 6" id="KW-0472">Membrane</keyword>
<dbReference type="RefSeq" id="XP_043003593.1">
    <property type="nucleotide sequence ID" value="XM_043158249.1"/>
</dbReference>
<dbReference type="GeneID" id="66082178"/>
<keyword evidence="3 6" id="KW-0812">Transmembrane</keyword>
<dbReference type="GO" id="GO:0015174">
    <property type="term" value="F:basic amino acid transmembrane transporter activity"/>
    <property type="evidence" value="ECO:0007669"/>
    <property type="project" value="TreeGrafter"/>
</dbReference>
<evidence type="ECO:0000256" key="6">
    <source>
        <dbReference type="SAM" id="Phobius"/>
    </source>
</evidence>
<dbReference type="PANTHER" id="PTHR23501">
    <property type="entry name" value="MAJOR FACILITATOR SUPERFAMILY"/>
    <property type="match status" value="1"/>
</dbReference>
<sequence length="485" mass="54306">MLQALNLTLVPTMIPAITSDFNQFNEASWLGTAYLLATCTFTPLYGRLCNVLGRRRAFHSAIWNICLRYIEQHEDANRIAILVRYGWLFTASAIITSDMYTVRSRGYMQSIAGVFYGVNMPTFSHSPPVTGTLVASGWNGTRGSCWRFHYRQAWMALCFPISGLFVRRVAFIDIYQPLVRNAGSDAREIFKRIDYGGSFTLLGFVGSTLALVSLHYNDGRAWGDSTVLIALSLLSFFFLVLFLVVEMYVALEPILPSYFLAKKIPLLVGVSNALVAVTNLSVTYFFPMWFQTVMLTSASTAGLHLLPSTVSISTGSIFAGWMMMKQGRYKMINLIFGILPFFATILLTQLKEDSNQAHLWLNIMPFGFGNAVVLQTMYVALVANLPDSRMVIGTGAAQLLRGLAAFDARLGQVAGLAISSAVFQSRLDTEIRERIRPRDSYAASLYLLSLLARPFWLMRRGYPSRINLWKTERLHNQSPRTGRTV</sequence>
<dbReference type="GO" id="GO:0005886">
    <property type="term" value="C:plasma membrane"/>
    <property type="evidence" value="ECO:0007669"/>
    <property type="project" value="TreeGrafter"/>
</dbReference>
<name>A0A9P7ULM4_9AGAR</name>
<feature type="transmembrane region" description="Helical" evidence="6">
    <location>
        <begin position="305"/>
        <end position="324"/>
    </location>
</feature>
<accession>A0A9P7ULM4</accession>
<dbReference type="Gene3D" id="1.20.1250.20">
    <property type="entry name" value="MFS general substrate transporter like domains"/>
    <property type="match status" value="2"/>
</dbReference>
<gene>
    <name evidence="7" type="ORF">E1B28_013103</name>
</gene>
<evidence type="ECO:0000256" key="2">
    <source>
        <dbReference type="ARBA" id="ARBA00022448"/>
    </source>
</evidence>
<dbReference type="GO" id="GO:0000329">
    <property type="term" value="C:fungal-type vacuole membrane"/>
    <property type="evidence" value="ECO:0007669"/>
    <property type="project" value="TreeGrafter"/>
</dbReference>
<evidence type="ECO:0000256" key="4">
    <source>
        <dbReference type="ARBA" id="ARBA00022989"/>
    </source>
</evidence>
<evidence type="ECO:0000256" key="1">
    <source>
        <dbReference type="ARBA" id="ARBA00004127"/>
    </source>
</evidence>